<dbReference type="InterPro" id="IPR016035">
    <property type="entry name" value="Acyl_Trfase/lysoPLipase"/>
</dbReference>
<accession>A0A1G2PJD0</accession>
<feature type="domain" description="PNPLA" evidence="3">
    <location>
        <begin position="12"/>
        <end position="199"/>
    </location>
</feature>
<evidence type="ECO:0000259" key="3">
    <source>
        <dbReference type="PROSITE" id="PS51635"/>
    </source>
</evidence>
<keyword evidence="1 2" id="KW-0443">Lipid metabolism</keyword>
<sequence length="392" mass="43026">MEMPVPQRDVAIVLAGGHVNGAFTATGFLKRLRESSLWPRVGTIFATSSGGLVGTFAALDRLDDLEKFLLGLQPSDIFRPRPLFAVLFRGPQEFVLPATVVKRVGPLEHLAEELSIASRELVVIVTDIGGAAQESRQIQRFPLRQFEVAYSSRTTSPQVMANAIFASAAIPGYVEPIVVDGVIGVDGGWVRNYPLAHAFERLEVSTIVSCSHRSGVSTPKGDGFVASALKPALPFLKPFRYVPGIGTLVGELEQALERRQRGFPVDLTDVLLRLGSITITRNMAFEDVLADEKDRSVDALFALEHDVRTMARASGGDGNLDSAIAARFLAADFAFRHDRKLERFEVCVTPPRGIDLDPGPRRLRPWRMEEKRALIARGYALTDQALRTRGIR</sequence>
<dbReference type="EMBL" id="MHST01000021">
    <property type="protein sequence ID" value="OHA48373.1"/>
    <property type="molecule type" value="Genomic_DNA"/>
</dbReference>
<dbReference type="SUPFAM" id="SSF52151">
    <property type="entry name" value="FabD/lysophospholipase-like"/>
    <property type="match status" value="1"/>
</dbReference>
<gene>
    <name evidence="4" type="ORF">A2682_02980</name>
</gene>
<evidence type="ECO:0000313" key="5">
    <source>
        <dbReference type="Proteomes" id="UP000178690"/>
    </source>
</evidence>
<dbReference type="Gene3D" id="3.40.1090.10">
    <property type="entry name" value="Cytosolic phospholipase A2 catalytic domain"/>
    <property type="match status" value="2"/>
</dbReference>
<feature type="short sequence motif" description="DGA/G" evidence="2">
    <location>
        <begin position="186"/>
        <end position="188"/>
    </location>
</feature>
<dbReference type="GO" id="GO:0016042">
    <property type="term" value="P:lipid catabolic process"/>
    <property type="evidence" value="ECO:0007669"/>
    <property type="project" value="UniProtKB-UniRule"/>
</dbReference>
<dbReference type="AlphaFoldDB" id="A0A1G2PJD0"/>
<comment type="caution">
    <text evidence="4">The sequence shown here is derived from an EMBL/GenBank/DDBJ whole genome shotgun (WGS) entry which is preliminary data.</text>
</comment>
<dbReference type="GO" id="GO:0016787">
    <property type="term" value="F:hydrolase activity"/>
    <property type="evidence" value="ECO:0007669"/>
    <property type="project" value="UniProtKB-UniRule"/>
</dbReference>
<keyword evidence="2" id="KW-0378">Hydrolase</keyword>
<dbReference type="STRING" id="1802363.A2682_02980"/>
<feature type="active site" description="Proton acceptor" evidence="2">
    <location>
        <position position="186"/>
    </location>
</feature>
<dbReference type="Pfam" id="PF01734">
    <property type="entry name" value="Patatin"/>
    <property type="match status" value="1"/>
</dbReference>
<organism evidence="4 5">
    <name type="scientific">Terrybacteria sp. (strain RIFCSPHIGHO2_01_FULL_58_15)</name>
    <dbReference type="NCBI Taxonomy" id="1802363"/>
    <lineage>
        <taxon>Bacteria</taxon>
        <taxon>Candidatus Terryibacteriota</taxon>
    </lineage>
</organism>
<reference evidence="4 5" key="1">
    <citation type="journal article" date="2016" name="Nat. Commun.">
        <title>Thousands of microbial genomes shed light on interconnected biogeochemical processes in an aquifer system.</title>
        <authorList>
            <person name="Anantharaman K."/>
            <person name="Brown C.T."/>
            <person name="Hug L.A."/>
            <person name="Sharon I."/>
            <person name="Castelle C.J."/>
            <person name="Probst A.J."/>
            <person name="Thomas B.C."/>
            <person name="Singh A."/>
            <person name="Wilkins M.J."/>
            <person name="Karaoz U."/>
            <person name="Brodie E.L."/>
            <person name="Williams K.H."/>
            <person name="Hubbard S.S."/>
            <person name="Banfield J.F."/>
        </authorList>
    </citation>
    <scope>NUCLEOTIDE SEQUENCE [LARGE SCALE GENOMIC DNA]</scope>
    <source>
        <strain evidence="5">RIFCSPHIGHO2_01_FULL_58_15</strain>
    </source>
</reference>
<evidence type="ECO:0000256" key="2">
    <source>
        <dbReference type="PROSITE-ProRule" id="PRU01161"/>
    </source>
</evidence>
<dbReference type="Proteomes" id="UP000178690">
    <property type="component" value="Unassembled WGS sequence"/>
</dbReference>
<dbReference type="InterPro" id="IPR002641">
    <property type="entry name" value="PNPLA_dom"/>
</dbReference>
<keyword evidence="2" id="KW-0442">Lipid degradation</keyword>
<name>A0A1G2PJD0_TERXR</name>
<protein>
    <recommendedName>
        <fullName evidence="3">PNPLA domain-containing protein</fullName>
    </recommendedName>
</protein>
<proteinExistence type="predicted"/>
<dbReference type="PROSITE" id="PS51635">
    <property type="entry name" value="PNPLA"/>
    <property type="match status" value="1"/>
</dbReference>
<evidence type="ECO:0000256" key="1">
    <source>
        <dbReference type="ARBA" id="ARBA00023098"/>
    </source>
</evidence>
<evidence type="ECO:0000313" key="4">
    <source>
        <dbReference type="EMBL" id="OHA48373.1"/>
    </source>
</evidence>
<feature type="active site" description="Nucleophile" evidence="2">
    <location>
        <position position="48"/>
    </location>
</feature>
<comment type="caution">
    <text evidence="2">Lacks conserved residue(s) required for the propagation of feature annotation.</text>
</comment>